<proteinExistence type="predicted"/>
<evidence type="ECO:0000313" key="2">
    <source>
        <dbReference type="Proteomes" id="UP000054217"/>
    </source>
</evidence>
<dbReference type="AlphaFoldDB" id="A0A0C3P8X8"/>
<name>A0A0C3P8X8_PISTI</name>
<dbReference type="InParanoid" id="A0A0C3P8X8"/>
<dbReference type="EMBL" id="KN831972">
    <property type="protein sequence ID" value="KIO04196.1"/>
    <property type="molecule type" value="Genomic_DNA"/>
</dbReference>
<organism evidence="1 2">
    <name type="scientific">Pisolithus tinctorius Marx 270</name>
    <dbReference type="NCBI Taxonomy" id="870435"/>
    <lineage>
        <taxon>Eukaryota</taxon>
        <taxon>Fungi</taxon>
        <taxon>Dikarya</taxon>
        <taxon>Basidiomycota</taxon>
        <taxon>Agaricomycotina</taxon>
        <taxon>Agaricomycetes</taxon>
        <taxon>Agaricomycetidae</taxon>
        <taxon>Boletales</taxon>
        <taxon>Sclerodermatineae</taxon>
        <taxon>Pisolithaceae</taxon>
        <taxon>Pisolithus</taxon>
    </lineage>
</organism>
<accession>A0A0C3P8X8</accession>
<reference evidence="2" key="2">
    <citation type="submission" date="2015-01" db="EMBL/GenBank/DDBJ databases">
        <title>Evolutionary Origins and Diversification of the Mycorrhizal Mutualists.</title>
        <authorList>
            <consortium name="DOE Joint Genome Institute"/>
            <consortium name="Mycorrhizal Genomics Consortium"/>
            <person name="Kohler A."/>
            <person name="Kuo A."/>
            <person name="Nagy L.G."/>
            <person name="Floudas D."/>
            <person name="Copeland A."/>
            <person name="Barry K.W."/>
            <person name="Cichocki N."/>
            <person name="Veneault-Fourrey C."/>
            <person name="LaButti K."/>
            <person name="Lindquist E.A."/>
            <person name="Lipzen A."/>
            <person name="Lundell T."/>
            <person name="Morin E."/>
            <person name="Murat C."/>
            <person name="Riley R."/>
            <person name="Ohm R."/>
            <person name="Sun H."/>
            <person name="Tunlid A."/>
            <person name="Henrissat B."/>
            <person name="Grigoriev I.V."/>
            <person name="Hibbett D.S."/>
            <person name="Martin F."/>
        </authorList>
    </citation>
    <scope>NUCLEOTIDE SEQUENCE [LARGE SCALE GENOMIC DNA]</scope>
    <source>
        <strain evidence="2">Marx 270</strain>
    </source>
</reference>
<evidence type="ECO:0000313" key="1">
    <source>
        <dbReference type="EMBL" id="KIO04196.1"/>
    </source>
</evidence>
<dbReference type="HOGENOM" id="CLU_2850650_0_0_1"/>
<reference evidence="1 2" key="1">
    <citation type="submission" date="2014-04" db="EMBL/GenBank/DDBJ databases">
        <authorList>
            <consortium name="DOE Joint Genome Institute"/>
            <person name="Kuo A."/>
            <person name="Kohler A."/>
            <person name="Costa M.D."/>
            <person name="Nagy L.G."/>
            <person name="Floudas D."/>
            <person name="Copeland A."/>
            <person name="Barry K.W."/>
            <person name="Cichocki N."/>
            <person name="Veneault-Fourrey C."/>
            <person name="LaButti K."/>
            <person name="Lindquist E.A."/>
            <person name="Lipzen A."/>
            <person name="Lundell T."/>
            <person name="Morin E."/>
            <person name="Murat C."/>
            <person name="Sun H."/>
            <person name="Tunlid A."/>
            <person name="Henrissat B."/>
            <person name="Grigoriev I.V."/>
            <person name="Hibbett D.S."/>
            <person name="Martin F."/>
            <person name="Nordberg H.P."/>
            <person name="Cantor M.N."/>
            <person name="Hua S.X."/>
        </authorList>
    </citation>
    <scope>NUCLEOTIDE SEQUENCE [LARGE SCALE GENOMIC DNA]</scope>
    <source>
        <strain evidence="1 2">Marx 270</strain>
    </source>
</reference>
<keyword evidence="2" id="KW-1185">Reference proteome</keyword>
<gene>
    <name evidence="1" type="ORF">M404DRAFT_1000693</name>
</gene>
<protein>
    <submittedName>
        <fullName evidence="1">Uncharacterized protein</fullName>
    </submittedName>
</protein>
<dbReference type="Proteomes" id="UP000054217">
    <property type="component" value="Unassembled WGS sequence"/>
</dbReference>
<feature type="non-terminal residue" evidence="1">
    <location>
        <position position="1"/>
    </location>
</feature>
<sequence length="65" mass="7548">MGRELRYICVSISVYDTVSVWVAASVRPRLCRQGQVTAHEFRDRVSTRNTRFTSSVIDRRSARPF</sequence>